<comment type="caution">
    <text evidence="1">The sequence shown here is derived from an EMBL/GenBank/DDBJ whole genome shotgun (WGS) entry which is preliminary data.</text>
</comment>
<keyword evidence="2" id="KW-1185">Reference proteome</keyword>
<evidence type="ECO:0000313" key="2">
    <source>
        <dbReference type="Proteomes" id="UP000233293"/>
    </source>
</evidence>
<organism evidence="1 2">
    <name type="scientific">Telmatospirillum siberiense</name>
    <dbReference type="NCBI Taxonomy" id="382514"/>
    <lineage>
        <taxon>Bacteria</taxon>
        <taxon>Pseudomonadati</taxon>
        <taxon>Pseudomonadota</taxon>
        <taxon>Alphaproteobacteria</taxon>
        <taxon>Rhodospirillales</taxon>
        <taxon>Rhodospirillaceae</taxon>
        <taxon>Telmatospirillum</taxon>
    </lineage>
</organism>
<dbReference type="AlphaFoldDB" id="A0A2N3PM21"/>
<proteinExistence type="predicted"/>
<reference evidence="2" key="1">
    <citation type="submission" date="2017-12" db="EMBL/GenBank/DDBJ databases">
        <title>Draft genome sequence of Telmatospirillum siberiense 26-4b1T, an acidotolerant peatland alphaproteobacterium potentially involved in sulfur cycling.</title>
        <authorList>
            <person name="Hausmann B."/>
            <person name="Pjevac P."/>
            <person name="Schreck K."/>
            <person name="Herbold C.W."/>
            <person name="Daims H."/>
            <person name="Wagner M."/>
            <person name="Pester M."/>
            <person name="Loy A."/>
        </authorList>
    </citation>
    <scope>NUCLEOTIDE SEQUENCE [LARGE SCALE GENOMIC DNA]</scope>
    <source>
        <strain evidence="2">26-4b1</strain>
    </source>
</reference>
<gene>
    <name evidence="1" type="ORF">CWS72_26650</name>
</gene>
<protein>
    <submittedName>
        <fullName evidence="1">Uncharacterized protein</fullName>
    </submittedName>
</protein>
<accession>A0A2N3PM21</accession>
<dbReference type="Proteomes" id="UP000233293">
    <property type="component" value="Unassembled WGS sequence"/>
</dbReference>
<sequence>MALLFIALPAHGQESIQRGGNGLPQIPEHFDREADKAPYVKAFAQHFGPLDPDMLRYPDGQKDKAFCEQFLIDLKAMRGITFVEPIVKADRADDPKLQDTLEKYCPYGDEANNRWVYIEDDFAWMSHEQLDETGHIVYAESNLRIYYINILNDKGGDSLITYADSVCAKDKKFGCSDPHYHVLDRDICSRGALIVPHDNKITPNFNVTDPFGFQHTKKKPEAINAIIKYKNKYFVININNTYYLWLHGEVNNEYVKCNFPHPSIIKPLSPSARDR</sequence>
<name>A0A2N3PM21_9PROT</name>
<evidence type="ECO:0000313" key="1">
    <source>
        <dbReference type="EMBL" id="PKU21459.1"/>
    </source>
</evidence>
<dbReference type="EMBL" id="PIUM01000058">
    <property type="protein sequence ID" value="PKU21459.1"/>
    <property type="molecule type" value="Genomic_DNA"/>
</dbReference>